<reference evidence="2" key="2">
    <citation type="journal article" date="2021" name="PeerJ">
        <title>Extensive microbial diversity within the chicken gut microbiome revealed by metagenomics and culture.</title>
        <authorList>
            <person name="Gilroy R."/>
            <person name="Ravi A."/>
            <person name="Getino M."/>
            <person name="Pursley I."/>
            <person name="Horton D.L."/>
            <person name="Alikhan N.F."/>
            <person name="Baker D."/>
            <person name="Gharbi K."/>
            <person name="Hall N."/>
            <person name="Watson M."/>
            <person name="Adriaenssens E.M."/>
            <person name="Foster-Nyarko E."/>
            <person name="Jarju S."/>
            <person name="Secka A."/>
            <person name="Antonio M."/>
            <person name="Oren A."/>
            <person name="Chaudhuri R.R."/>
            <person name="La Ragione R."/>
            <person name="Hildebrand F."/>
            <person name="Pallen M.J."/>
        </authorList>
    </citation>
    <scope>NUCLEOTIDE SEQUENCE</scope>
    <source>
        <strain evidence="2">CHK123-3438</strain>
    </source>
</reference>
<reference evidence="2" key="1">
    <citation type="submission" date="2020-10" db="EMBL/GenBank/DDBJ databases">
        <authorList>
            <person name="Gilroy R."/>
        </authorList>
    </citation>
    <scope>NUCLEOTIDE SEQUENCE</scope>
    <source>
        <strain evidence="2">CHK123-3438</strain>
    </source>
</reference>
<accession>A0A9D1KFS6</accession>
<dbReference type="AlphaFoldDB" id="A0A9D1KFS6"/>
<feature type="domain" description="DUF58" evidence="1">
    <location>
        <begin position="182"/>
        <end position="268"/>
    </location>
</feature>
<proteinExistence type="predicted"/>
<evidence type="ECO:0000259" key="1">
    <source>
        <dbReference type="Pfam" id="PF01882"/>
    </source>
</evidence>
<evidence type="ECO:0000313" key="2">
    <source>
        <dbReference type="EMBL" id="HIT42025.1"/>
    </source>
</evidence>
<protein>
    <submittedName>
        <fullName evidence="2">DUF58 domain-containing protein</fullName>
    </submittedName>
</protein>
<dbReference type="Proteomes" id="UP000886860">
    <property type="component" value="Unassembled WGS sequence"/>
</dbReference>
<evidence type="ECO:0000313" key="3">
    <source>
        <dbReference type="Proteomes" id="UP000886860"/>
    </source>
</evidence>
<sequence length="383" mass="43640">MMIFWIGTALAAVWFLQGFAYGKFWDKGLTARLFFSKGEIREGEEGELCEIVENRKMLPLPVLHVNVQVDRSFVFRTSERTAVSDQTYRRDIFALLPWQRITRILPFTGTKRGYYRCRQVELVGQDLFFHGPYVKKVEQDACLYVFPAEVPTEEIQAACQEMLGDYWNKRSLFEDPFSFRGIRDYQAGDGMRQVNWKASARSGELKVNVLENTAMARARILLNLKEDTIWTEEILLESVIRIGAAAALMWLDKGIPAGICTNGPDVVTGEPVMVEAGAGPEHGRTILQALSRINLKGAEGKRNAKDTGLWESLEAEETYFYTMVLYISCSSHSEDLEHLEALRRKGASVLWIWPYTSRQEAFSGSAADTGCYQGQIRRWRVEE</sequence>
<dbReference type="EMBL" id="DVKS01000139">
    <property type="protein sequence ID" value="HIT42025.1"/>
    <property type="molecule type" value="Genomic_DNA"/>
</dbReference>
<dbReference type="PANTHER" id="PTHR34351">
    <property type="entry name" value="SLR1927 PROTEIN-RELATED"/>
    <property type="match status" value="1"/>
</dbReference>
<dbReference type="Pfam" id="PF01882">
    <property type="entry name" value="DUF58"/>
    <property type="match status" value="1"/>
</dbReference>
<dbReference type="InterPro" id="IPR002881">
    <property type="entry name" value="DUF58"/>
</dbReference>
<dbReference type="PANTHER" id="PTHR34351:SF2">
    <property type="entry name" value="DUF58 DOMAIN-CONTAINING PROTEIN"/>
    <property type="match status" value="1"/>
</dbReference>
<name>A0A9D1KFS6_9FIRM</name>
<organism evidence="2 3">
    <name type="scientific">Candidatus Caccovicinus merdipullorum</name>
    <dbReference type="NCBI Taxonomy" id="2840724"/>
    <lineage>
        <taxon>Bacteria</taxon>
        <taxon>Bacillati</taxon>
        <taxon>Bacillota</taxon>
        <taxon>Clostridia</taxon>
        <taxon>Eubacteriales</taxon>
        <taxon>Candidatus Caccovicinus</taxon>
    </lineage>
</organism>
<gene>
    <name evidence="2" type="ORF">IAB60_08025</name>
</gene>
<comment type="caution">
    <text evidence="2">The sequence shown here is derived from an EMBL/GenBank/DDBJ whole genome shotgun (WGS) entry which is preliminary data.</text>
</comment>